<reference evidence="2" key="1">
    <citation type="submission" date="2023-08" db="EMBL/GenBank/DDBJ databases">
        <authorList>
            <person name="Audoor S."/>
            <person name="Bilcke G."/>
        </authorList>
    </citation>
    <scope>NUCLEOTIDE SEQUENCE</scope>
</reference>
<accession>A0AAD2G2K8</accession>
<proteinExistence type="predicted"/>
<evidence type="ECO:0000313" key="3">
    <source>
        <dbReference type="Proteomes" id="UP001295423"/>
    </source>
</evidence>
<gene>
    <name evidence="2" type="ORF">CYCCA115_LOCUS18739</name>
</gene>
<keyword evidence="3" id="KW-1185">Reference proteome</keyword>
<name>A0AAD2G2K8_9STRA</name>
<dbReference type="EMBL" id="CAKOGP040002058">
    <property type="protein sequence ID" value="CAJ1960454.1"/>
    <property type="molecule type" value="Genomic_DNA"/>
</dbReference>
<comment type="caution">
    <text evidence="2">The sequence shown here is derived from an EMBL/GenBank/DDBJ whole genome shotgun (WGS) entry which is preliminary data.</text>
</comment>
<feature type="signal peptide" evidence="1">
    <location>
        <begin position="1"/>
        <end position="23"/>
    </location>
</feature>
<evidence type="ECO:0000256" key="1">
    <source>
        <dbReference type="SAM" id="SignalP"/>
    </source>
</evidence>
<feature type="chain" id="PRO_5042262439" evidence="1">
    <location>
        <begin position="24"/>
        <end position="318"/>
    </location>
</feature>
<sequence length="318" mass="35747">MPSSTQKVWCLLSALSFLSLVHSSGDSLNVDLEVVTNVDLRNLGVEGLDIHAGKYSLTVDASCQYTLQVDFKEHSSDSLVDVPNRHNFQGDCDKVLGTFLHQHNRNWMQFKQYVQDTTGFDHMSLYPRPCGMEPLGRRQPRYDVNFYTADSHHRAMWVCRTFDRPEQCEFNQPNFLGRGHFTIPRLAQDPDIIANTPANFTYDPDRPQALEFEGLIVTNSLTVPETPTDMKTPEIEMSTYDGDTVSFRVVVPYKLVTGDTSGSYSGTVQYEYQNMMQLPGSWSVNYNAPSSLISVVVKGKGKLCGAEFDEAKQAQESG</sequence>
<organism evidence="2 3">
    <name type="scientific">Cylindrotheca closterium</name>
    <dbReference type="NCBI Taxonomy" id="2856"/>
    <lineage>
        <taxon>Eukaryota</taxon>
        <taxon>Sar</taxon>
        <taxon>Stramenopiles</taxon>
        <taxon>Ochrophyta</taxon>
        <taxon>Bacillariophyta</taxon>
        <taxon>Bacillariophyceae</taxon>
        <taxon>Bacillariophycidae</taxon>
        <taxon>Bacillariales</taxon>
        <taxon>Bacillariaceae</taxon>
        <taxon>Cylindrotheca</taxon>
    </lineage>
</organism>
<keyword evidence="1" id="KW-0732">Signal</keyword>
<evidence type="ECO:0000313" key="2">
    <source>
        <dbReference type="EMBL" id="CAJ1960454.1"/>
    </source>
</evidence>
<protein>
    <submittedName>
        <fullName evidence="2">Uncharacterized protein</fullName>
    </submittedName>
</protein>
<dbReference type="AlphaFoldDB" id="A0AAD2G2K8"/>
<dbReference type="Proteomes" id="UP001295423">
    <property type="component" value="Unassembled WGS sequence"/>
</dbReference>